<dbReference type="eggNOG" id="ENOG5031A98">
    <property type="taxonomic scope" value="Bacteria"/>
</dbReference>
<protein>
    <submittedName>
        <fullName evidence="1">Uncharacterized protein</fullName>
    </submittedName>
</protein>
<name>I3YDG1_THIV6</name>
<evidence type="ECO:0000313" key="1">
    <source>
        <dbReference type="EMBL" id="AFL75029.1"/>
    </source>
</evidence>
<organism evidence="1 2">
    <name type="scientific">Thiocystis violascens (strain ATCC 17096 / DSM 198 / 6111)</name>
    <name type="common">Chromatium violascens</name>
    <dbReference type="NCBI Taxonomy" id="765911"/>
    <lineage>
        <taxon>Bacteria</taxon>
        <taxon>Pseudomonadati</taxon>
        <taxon>Pseudomonadota</taxon>
        <taxon>Gammaproteobacteria</taxon>
        <taxon>Chromatiales</taxon>
        <taxon>Chromatiaceae</taxon>
        <taxon>Thiocystis</taxon>
    </lineage>
</organism>
<dbReference type="HOGENOM" id="CLU_2132396_0_0_6"/>
<sequence length="113" mass="12930">MRYQEYAEYQFSLDGEGLGLRAAREALSEAVAQSQDVRELDEIVIEATQVNEYINPGLLEDDASRPLAHWWWHLGKLRNRTYPAHLLPEYLRAVYEQAADEAALLAGKNERAN</sequence>
<dbReference type="OrthoDB" id="7062925at2"/>
<dbReference type="AlphaFoldDB" id="I3YDG1"/>
<proteinExistence type="predicted"/>
<dbReference type="STRING" id="765911.Thivi_3152"/>
<dbReference type="RefSeq" id="WP_014779442.1">
    <property type="nucleotide sequence ID" value="NC_018012.1"/>
</dbReference>
<dbReference type="Proteomes" id="UP000006062">
    <property type="component" value="Chromosome"/>
</dbReference>
<dbReference type="KEGG" id="tvi:Thivi_3152"/>
<gene>
    <name evidence="1" type="ordered locus">Thivi_3152</name>
</gene>
<accession>I3YDG1</accession>
<evidence type="ECO:0000313" key="2">
    <source>
        <dbReference type="Proteomes" id="UP000006062"/>
    </source>
</evidence>
<reference evidence="1 2" key="1">
    <citation type="submission" date="2012-06" db="EMBL/GenBank/DDBJ databases">
        <title>Complete sequence of Thiocystis violascens DSM 198.</title>
        <authorList>
            <consortium name="US DOE Joint Genome Institute"/>
            <person name="Lucas S."/>
            <person name="Han J."/>
            <person name="Lapidus A."/>
            <person name="Cheng J.-F."/>
            <person name="Goodwin L."/>
            <person name="Pitluck S."/>
            <person name="Peters L."/>
            <person name="Ovchinnikova G."/>
            <person name="Teshima H."/>
            <person name="Detter J.C."/>
            <person name="Han C."/>
            <person name="Tapia R."/>
            <person name="Land M."/>
            <person name="Hauser L."/>
            <person name="Kyrpides N."/>
            <person name="Ivanova N."/>
            <person name="Pagani I."/>
            <person name="Vogl K."/>
            <person name="Liu Z."/>
            <person name="Frigaard N.-U."/>
            <person name="Bryant D."/>
            <person name="Woyke T."/>
        </authorList>
    </citation>
    <scope>NUCLEOTIDE SEQUENCE [LARGE SCALE GENOMIC DNA]</scope>
    <source>
        <strain evidence="2">ATCC 17096 / DSM 198 / 6111</strain>
    </source>
</reference>
<keyword evidence="2" id="KW-1185">Reference proteome</keyword>
<dbReference type="EMBL" id="CP003154">
    <property type="protein sequence ID" value="AFL75029.1"/>
    <property type="molecule type" value="Genomic_DNA"/>
</dbReference>